<evidence type="ECO:0000256" key="3">
    <source>
        <dbReference type="ARBA" id="ARBA00023002"/>
    </source>
</evidence>
<proteinExistence type="inferred from homology"/>
<sequence>MSSAPLSGKIALVTGASKGIGASTATALVKLGAKVVINYSRDSAAAEKLVAQLGPDNAYAVQADAGSISGIETMVKTTVDKYGKIDILIPNAGILLMRDVETTTEVDFDRAFNLNVKGPYFLAQKALPYMARSSSIVLISTTQAHASTVTGPYTLYCATKGAIEQMVRVMSKDLQSRKGISVNAIAPGPTGTELFYEGKSEQVLKMIASLNPNNRIGTPDEVADAIVFLCGEGAKWVSGQTIRVNGGQA</sequence>
<comment type="similarity">
    <text evidence="1">Belongs to the short-chain dehydrogenases/reductases (SDR) family.</text>
</comment>
<evidence type="ECO:0000313" key="4">
    <source>
        <dbReference type="EMBL" id="KIX03276.1"/>
    </source>
</evidence>
<keyword evidence="2" id="KW-0521">NADP</keyword>
<dbReference type="InterPro" id="IPR002347">
    <property type="entry name" value="SDR_fam"/>
</dbReference>
<dbReference type="Proteomes" id="UP000053617">
    <property type="component" value="Unassembled WGS sequence"/>
</dbReference>
<dbReference type="HOGENOM" id="CLU_010194_1_3_1"/>
<dbReference type="PANTHER" id="PTHR48107">
    <property type="entry name" value="NADPH-DEPENDENT ALDEHYDE REDUCTASE-LIKE PROTEIN, CHLOROPLASTIC-RELATED"/>
    <property type="match status" value="1"/>
</dbReference>
<evidence type="ECO:0000313" key="5">
    <source>
        <dbReference type="Proteomes" id="UP000053617"/>
    </source>
</evidence>
<evidence type="ECO:0000256" key="2">
    <source>
        <dbReference type="ARBA" id="ARBA00022857"/>
    </source>
</evidence>
<dbReference type="FunFam" id="3.40.50.720:FF:000084">
    <property type="entry name" value="Short-chain dehydrogenase reductase"/>
    <property type="match status" value="1"/>
</dbReference>
<dbReference type="GO" id="GO:0016614">
    <property type="term" value="F:oxidoreductase activity, acting on CH-OH group of donors"/>
    <property type="evidence" value="ECO:0007669"/>
    <property type="project" value="UniProtKB-ARBA"/>
</dbReference>
<evidence type="ECO:0000256" key="1">
    <source>
        <dbReference type="ARBA" id="ARBA00006484"/>
    </source>
</evidence>
<reference evidence="4 5" key="1">
    <citation type="submission" date="2015-01" db="EMBL/GenBank/DDBJ databases">
        <title>The Genome Sequence of Rhinocladiella mackenzie CBS 650.93.</title>
        <authorList>
            <consortium name="The Broad Institute Genomics Platform"/>
            <person name="Cuomo C."/>
            <person name="de Hoog S."/>
            <person name="Gorbushina A."/>
            <person name="Stielow B."/>
            <person name="Teixiera M."/>
            <person name="Abouelleil A."/>
            <person name="Chapman S.B."/>
            <person name="Priest M."/>
            <person name="Young S.K."/>
            <person name="Wortman J."/>
            <person name="Nusbaum C."/>
            <person name="Birren B."/>
        </authorList>
    </citation>
    <scope>NUCLEOTIDE SEQUENCE [LARGE SCALE GENOMIC DNA]</scope>
    <source>
        <strain evidence="4 5">CBS 650.93</strain>
    </source>
</reference>
<dbReference type="PRINTS" id="PR00080">
    <property type="entry name" value="SDRFAMILY"/>
</dbReference>
<name>A0A0D2IJ24_9EURO</name>
<dbReference type="InterPro" id="IPR036291">
    <property type="entry name" value="NAD(P)-bd_dom_sf"/>
</dbReference>
<dbReference type="STRING" id="1442369.A0A0D2IJ24"/>
<dbReference type="SUPFAM" id="SSF51735">
    <property type="entry name" value="NAD(P)-binding Rossmann-fold domains"/>
    <property type="match status" value="1"/>
</dbReference>
<dbReference type="Pfam" id="PF13561">
    <property type="entry name" value="adh_short_C2"/>
    <property type="match status" value="1"/>
</dbReference>
<dbReference type="Gene3D" id="3.40.50.720">
    <property type="entry name" value="NAD(P)-binding Rossmann-like Domain"/>
    <property type="match status" value="1"/>
</dbReference>
<dbReference type="EMBL" id="KN847479">
    <property type="protein sequence ID" value="KIX03276.1"/>
    <property type="molecule type" value="Genomic_DNA"/>
</dbReference>
<organism evidence="4 5">
    <name type="scientific">Rhinocladiella mackenziei CBS 650.93</name>
    <dbReference type="NCBI Taxonomy" id="1442369"/>
    <lineage>
        <taxon>Eukaryota</taxon>
        <taxon>Fungi</taxon>
        <taxon>Dikarya</taxon>
        <taxon>Ascomycota</taxon>
        <taxon>Pezizomycotina</taxon>
        <taxon>Eurotiomycetes</taxon>
        <taxon>Chaetothyriomycetidae</taxon>
        <taxon>Chaetothyriales</taxon>
        <taxon>Herpotrichiellaceae</taxon>
        <taxon>Rhinocladiella</taxon>
    </lineage>
</organism>
<dbReference type="PANTHER" id="PTHR48107:SF7">
    <property type="entry name" value="RE15974P"/>
    <property type="match status" value="1"/>
</dbReference>
<dbReference type="OrthoDB" id="47007at2759"/>
<dbReference type="AlphaFoldDB" id="A0A0D2IJ24"/>
<gene>
    <name evidence="4" type="ORF">Z518_06828</name>
</gene>
<keyword evidence="3" id="KW-0560">Oxidoreductase</keyword>
<accession>A0A0D2IJ24</accession>
<dbReference type="PRINTS" id="PR00081">
    <property type="entry name" value="GDHRDH"/>
</dbReference>
<protein>
    <submittedName>
        <fullName evidence="4">Uncharacterized protein</fullName>
    </submittedName>
</protein>
<dbReference type="RefSeq" id="XP_013270412.1">
    <property type="nucleotide sequence ID" value="XM_013414958.1"/>
</dbReference>
<dbReference type="VEuPathDB" id="FungiDB:Z518_06828"/>
<dbReference type="GeneID" id="25294899"/>
<keyword evidence="5" id="KW-1185">Reference proteome</keyword>